<feature type="transmembrane region" description="Helical" evidence="1">
    <location>
        <begin position="168"/>
        <end position="191"/>
    </location>
</feature>
<dbReference type="EMBL" id="JBCNJP010000014">
    <property type="protein sequence ID" value="KAK9068903.1"/>
    <property type="molecule type" value="Genomic_DNA"/>
</dbReference>
<feature type="transmembrane region" description="Helical" evidence="1">
    <location>
        <begin position="137"/>
        <end position="156"/>
    </location>
</feature>
<evidence type="ECO:0000259" key="2">
    <source>
        <dbReference type="Pfam" id="PF13968"/>
    </source>
</evidence>
<sequence length="420" mass="48770">MKNVEKTCALYLGSSEADAGSSYTKVIDEYISMKEANLPTKIIMIPEPYSDKSAKKAKKGKLTQLEVVQYGYEFYAKLKGLLNYRIYSRKERDQSRGFFSNRTPEDAFKVVEVELNFIYDVHFTKLPVVFAANKIGLISRVFSLAAIYVAIILFMLESKTNFKEVDVMITYGLLFGALVLDTSALIMLLFCDWTIIFLERYPTVKPDNGFKTKILTTCTEGALHRKFHRWRRWSNSISTFNLIYYCLHPRPRSWKVFDKLGLSLLADDIFYVKTENFSDNLRDFIFEQLKWRSELADDTEITKEINSGRGNWVVHAEHGWDSLYEIVGDVEYDQSLILWHVATEICYNNEGDPRRNDNKTDKSRRISKLLSDYMLYLLIIMQPNMMPAASSGMGQTRFRDTCEEAKRFLDERKRVGPSEC</sequence>
<evidence type="ECO:0000313" key="3">
    <source>
        <dbReference type="EMBL" id="KAK9068903.1"/>
    </source>
</evidence>
<dbReference type="InterPro" id="IPR025315">
    <property type="entry name" value="DUF4220"/>
</dbReference>
<proteinExistence type="predicted"/>
<dbReference type="AlphaFoldDB" id="A0AAP0DCX7"/>
<accession>A0AAP0DCX7</accession>
<keyword evidence="1" id="KW-0812">Transmembrane</keyword>
<comment type="caution">
    <text evidence="3">The sequence shown here is derived from an EMBL/GenBank/DDBJ whole genome shotgun (WGS) entry which is preliminary data.</text>
</comment>
<feature type="domain" description="DUF4220" evidence="2">
    <location>
        <begin position="1"/>
        <end position="244"/>
    </location>
</feature>
<keyword evidence="4" id="KW-1185">Reference proteome</keyword>
<dbReference type="PANTHER" id="PTHR31325">
    <property type="entry name" value="OS01G0798800 PROTEIN-RELATED"/>
    <property type="match status" value="1"/>
</dbReference>
<protein>
    <recommendedName>
        <fullName evidence="2">DUF4220 domain-containing protein</fullName>
    </recommendedName>
</protein>
<keyword evidence="1" id="KW-0472">Membrane</keyword>
<dbReference type="Pfam" id="PF13968">
    <property type="entry name" value="DUF4220"/>
    <property type="match status" value="1"/>
</dbReference>
<evidence type="ECO:0000256" key="1">
    <source>
        <dbReference type="SAM" id="Phobius"/>
    </source>
</evidence>
<gene>
    <name evidence="3" type="ORF">SSX86_013019</name>
</gene>
<dbReference type="Proteomes" id="UP001408789">
    <property type="component" value="Unassembled WGS sequence"/>
</dbReference>
<organism evidence="3 4">
    <name type="scientific">Deinandra increscens subsp. villosa</name>
    <dbReference type="NCBI Taxonomy" id="3103831"/>
    <lineage>
        <taxon>Eukaryota</taxon>
        <taxon>Viridiplantae</taxon>
        <taxon>Streptophyta</taxon>
        <taxon>Embryophyta</taxon>
        <taxon>Tracheophyta</taxon>
        <taxon>Spermatophyta</taxon>
        <taxon>Magnoliopsida</taxon>
        <taxon>eudicotyledons</taxon>
        <taxon>Gunneridae</taxon>
        <taxon>Pentapetalae</taxon>
        <taxon>asterids</taxon>
        <taxon>campanulids</taxon>
        <taxon>Asterales</taxon>
        <taxon>Asteraceae</taxon>
        <taxon>Asteroideae</taxon>
        <taxon>Heliantheae alliance</taxon>
        <taxon>Madieae</taxon>
        <taxon>Madiinae</taxon>
        <taxon>Deinandra</taxon>
    </lineage>
</organism>
<keyword evidence="1" id="KW-1133">Transmembrane helix</keyword>
<reference evidence="3 4" key="1">
    <citation type="submission" date="2024-04" db="EMBL/GenBank/DDBJ databases">
        <title>The reference genome of an endangered Asteraceae, Deinandra increscens subsp. villosa, native to the Central Coast of California.</title>
        <authorList>
            <person name="Guilliams M."/>
            <person name="Hasenstab-Lehman K."/>
            <person name="Meyer R."/>
            <person name="Mcevoy S."/>
        </authorList>
    </citation>
    <scope>NUCLEOTIDE SEQUENCE [LARGE SCALE GENOMIC DNA]</scope>
    <source>
        <tissue evidence="3">Leaf</tissue>
    </source>
</reference>
<name>A0AAP0DCX7_9ASTR</name>
<evidence type="ECO:0000313" key="4">
    <source>
        <dbReference type="Proteomes" id="UP001408789"/>
    </source>
</evidence>